<accession>A0A7X3HE42</accession>
<organism evidence="1 2">
    <name type="scientific">Metapseudomonas otitidis</name>
    <dbReference type="NCBI Taxonomy" id="319939"/>
    <lineage>
        <taxon>Bacteria</taxon>
        <taxon>Pseudomonadati</taxon>
        <taxon>Pseudomonadota</taxon>
        <taxon>Gammaproteobacteria</taxon>
        <taxon>Pseudomonadales</taxon>
        <taxon>Pseudomonadaceae</taxon>
        <taxon>Metapseudomonas</taxon>
    </lineage>
</organism>
<feature type="non-terminal residue" evidence="1">
    <location>
        <position position="1"/>
    </location>
</feature>
<sequence>FSLLLALLCGFIAWTVVTVYIDPQGSITVQNVPINYAYSASTYTAQGLDIVEKPDIETVDVKVTGNSTIIGNIQNSDIMVYPSYAGVSGAGKVTLRLQARLVNTTDFTGDIECVVEDPKTIDVVFDEVSEKTLAVLVYASGVSVA</sequence>
<protein>
    <submittedName>
        <fullName evidence="1">Uncharacterized protein</fullName>
    </submittedName>
</protein>
<dbReference type="InterPro" id="IPR012505">
    <property type="entry name" value="YbbR"/>
</dbReference>
<reference evidence="1 2" key="1">
    <citation type="submission" date="2019-12" db="EMBL/GenBank/DDBJ databases">
        <title>Draft genome sequence of Pseudomonas otitidis recovered from a chicken carcass.</title>
        <authorList>
            <person name="Vieira T.R."/>
            <person name="Oliviera E.F.C."/>
            <person name="Silva N.M.V."/>
            <person name="Sambrano G.E."/>
            <person name="Cibulski S.P."/>
            <person name="Cardoso M.R.I."/>
        </authorList>
    </citation>
    <scope>NUCLEOTIDE SEQUENCE [LARGE SCALE GENOMIC DNA]</scope>
    <source>
        <strain evidence="1 2">25_K</strain>
    </source>
</reference>
<dbReference type="Pfam" id="PF07949">
    <property type="entry name" value="YbbR"/>
    <property type="match status" value="1"/>
</dbReference>
<name>A0A7X3HE42_9GAMM</name>
<gene>
    <name evidence="1" type="ORF">GO594_30310</name>
</gene>
<comment type="caution">
    <text evidence="1">The sequence shown here is derived from an EMBL/GenBank/DDBJ whole genome shotgun (WGS) entry which is preliminary data.</text>
</comment>
<dbReference type="Gene3D" id="2.170.120.30">
    <property type="match status" value="1"/>
</dbReference>
<dbReference type="Proteomes" id="UP000461288">
    <property type="component" value="Unassembled WGS sequence"/>
</dbReference>
<dbReference type="EMBL" id="WTFN01000224">
    <property type="protein sequence ID" value="MWK60279.1"/>
    <property type="molecule type" value="Genomic_DNA"/>
</dbReference>
<feature type="non-terminal residue" evidence="1">
    <location>
        <position position="145"/>
    </location>
</feature>
<evidence type="ECO:0000313" key="1">
    <source>
        <dbReference type="EMBL" id="MWK60279.1"/>
    </source>
</evidence>
<proteinExistence type="predicted"/>
<evidence type="ECO:0000313" key="2">
    <source>
        <dbReference type="Proteomes" id="UP000461288"/>
    </source>
</evidence>
<dbReference type="AlphaFoldDB" id="A0A7X3HE42"/>